<dbReference type="InterPro" id="IPR001139">
    <property type="entry name" value="Glyco_hydro_30"/>
</dbReference>
<dbReference type="Gene3D" id="2.60.40.10">
    <property type="entry name" value="Immunoglobulins"/>
    <property type="match status" value="3"/>
</dbReference>
<protein>
    <recommendedName>
        <fullName evidence="6">SLH domain-containing protein</fullName>
    </recommendedName>
</protein>
<dbReference type="Pfam" id="PF06452">
    <property type="entry name" value="CBM9_1"/>
    <property type="match status" value="2"/>
</dbReference>
<organism evidence="7 8">
    <name type="scientific">Paenibacillus lycopersici</name>
    <dbReference type="NCBI Taxonomy" id="2704462"/>
    <lineage>
        <taxon>Bacteria</taxon>
        <taxon>Bacillati</taxon>
        <taxon>Bacillota</taxon>
        <taxon>Bacilli</taxon>
        <taxon>Bacillales</taxon>
        <taxon>Paenibacillaceae</taxon>
        <taxon>Paenibacillus</taxon>
    </lineage>
</organism>
<dbReference type="GO" id="GO:0016052">
    <property type="term" value="P:carbohydrate catabolic process"/>
    <property type="evidence" value="ECO:0007669"/>
    <property type="project" value="InterPro"/>
</dbReference>
<evidence type="ECO:0000256" key="5">
    <source>
        <dbReference type="SAM" id="SignalP"/>
    </source>
</evidence>
<feature type="domain" description="SLH" evidence="6">
    <location>
        <begin position="1809"/>
        <end position="1867"/>
    </location>
</feature>
<evidence type="ECO:0000256" key="1">
    <source>
        <dbReference type="ARBA" id="ARBA00005382"/>
    </source>
</evidence>
<dbReference type="InterPro" id="IPR001119">
    <property type="entry name" value="SLH_dom"/>
</dbReference>
<feature type="region of interest" description="Disordered" evidence="4">
    <location>
        <begin position="1514"/>
        <end position="1549"/>
    </location>
</feature>
<dbReference type="Proteomes" id="UP000476064">
    <property type="component" value="Chromosome"/>
</dbReference>
<evidence type="ECO:0000256" key="4">
    <source>
        <dbReference type="SAM" id="MobiDB-lite"/>
    </source>
</evidence>
<dbReference type="Gene3D" id="3.20.20.80">
    <property type="entry name" value="Glycosidases"/>
    <property type="match status" value="1"/>
</dbReference>
<evidence type="ECO:0000259" key="6">
    <source>
        <dbReference type="PROSITE" id="PS51272"/>
    </source>
</evidence>
<dbReference type="GO" id="GO:0030246">
    <property type="term" value="F:carbohydrate binding"/>
    <property type="evidence" value="ECO:0007669"/>
    <property type="project" value="InterPro"/>
</dbReference>
<evidence type="ECO:0000313" key="8">
    <source>
        <dbReference type="Proteomes" id="UP000476064"/>
    </source>
</evidence>
<dbReference type="Gene3D" id="2.60.40.1190">
    <property type="match status" value="2"/>
</dbReference>
<dbReference type="InterPro" id="IPR010502">
    <property type="entry name" value="Carb-bd_dom_fam9"/>
</dbReference>
<feature type="domain" description="SLH" evidence="6">
    <location>
        <begin position="1745"/>
        <end position="1808"/>
    </location>
</feature>
<feature type="domain" description="SLH" evidence="6">
    <location>
        <begin position="1872"/>
        <end position="1927"/>
    </location>
</feature>
<sequence>MRRKTLRKVTGVLSCTALLLSYGYAPRIASAATPEVYDTVVSSLDQQTVKGWGINGGDDYSYWGGAITSPDHKAEFNAIFGGVNNNGAIDPGLGITIDRVPINIMLGDGAGNLNEKYMEEKSQLIQALAAKNLPYEMSVWSPPVGMKTLPIAGDKDGNGGVVTLRVDKEDTYAKYIVNMMKYIQNKGLPLPRFFAIQNEPWTMADYDAAYYTPQQYQRVVKKVRAALDATKGSANDVSAVTLVGPEDGYFSSTQFLGEDFSDLAKDPELDHAIGAFSTHSYDWGGTDLMSWVRATDKYPDKDKLMTEYCPIDLGNGESNNPLEMAVYTMQRFSNDMSAMKDNYWMFWDGTGGGTNFSNVNALTDYGTDDSGLTTGTPGKDYVRKSPLYYILQKVFTNVPVGSKVRTVTTNDPALTVAESSQKNIENQVAFVNGNKTVVILTNPTDKARLTNVSGLTGTSAQVYQSASADTDKPMELAQQKNIANGKIATVSLPAFSVTVVVTGDADTAAPAVTFDQPGSSDATDATYAVRNQQYKLSGHLDEAGTIELSVNDAPVTVNQTENHGEYDFSAIVNLSPGLNVIRTTATDRLNNTETIPNALTLRYDPDYIGISLDQTDGYTNQPDYTISGFINASDGIVTINDEPVTVTQDTYGFQSTVTLQDGANAFTVKAADAQGHEAAPAILHETLDQAAPDITVTSAATASRLVYVLKGSVSEIAAITVNGSSVSVNEDHTFSQVVPVIAGPNAIAITATDRAGNVTNTSFTVDCTPAKDGVIASGLAEAHKTSAAPAMDGKLDAGEGWVINNQVGKMISGMSDDDVTFGTLWDDNNLYVGVKVLDGSLQRNAAHDVWQDDSVEVYVDGGNSKAATYDKNDHQLTFGYSDSELGVGAGIAQKIAQSDIDGGYEMEFQIPWSSIGITKPAAGTAIGFDIGNNDNDNGGPGRDSVLMWNGTGDNYKDASKFGTLYLSNGAKTAVAEGPQAFITVDGNLNEASWALTNTVSNPAAGHSDNTVAFGALSDDNNVYLGVDVKDANLQSGDGVELYIPDAAGAIHEIAAGYDNQTLLSGGDLAGIQYRQSQTADGYSVELEIPWSSLAMTPTRDWSIPLEIVNNDDDGAGSAARLRWNGTGSALTDATAFGNLVLNGISIKEQTDTPAVEVPADLKDFTDEAVDLTKVYDKSSHIETVNQTYFEGDHAAKFIQTTDGLQTPTEYVTYASPEGDIYAFTINVGLFGDFASQSSFQVLGSVDGVNFQPIVFISSPDAQGVDAQGRSFWSSNLTPLVENLKVRYLKIVFPSPTTVINGQEGINHDQAYIGSVSFQYAPKPANIRTLIDNGDDFTKLYDFTGKQVDDHGDLVLDADGHPVGGISNTIFFGGWEGADATDDAGNVTAVGDHDAGRFNPAANTTDASTYVIYKSPDGDITSFNIATTINDSAADSGKTQFTFYGSTDGQTYVPITVITTNVADYKSNHHDYTNTSAAIPSGIRYLKIVYPYPAQNWGVFLNQVAFDYVTAADGGSNNSGGGTPPTTGSSLPSSEASTGSSIVTDAPALDSSTGTASVQITAAAVNGAFEKAAANGDGIKTIEVQLPKVDGAKAYELTMPASLLTAGDASKAIHIKTDLATVTVPGNMLAAEEAGGAQNVSLMIAAGDKSKLAADIQAQLGDKPVIELSLLLDGQQTAWRNDSAPVTVGIPYAPTAEELKDPEHITIWYIDNSGKAVSVPSGKYDAATGMVTFSTTHFSEYAVVFVRKTFADIGNYGWAKKQIEVLASKGVINGTSEQSFSPAAGITRADYLVLLVRTLGLSADFTDNFADIQPEDYFYKEIGIAKKLGITTGSGDNRFNPAASITRQDMMTLTEKALRSLDRISQHGSAADLDGFADESRIAAYAADSVAALVKEGLIEGDGDFIHPLASTTRAEAAVFLYRIYNLK</sequence>
<feature type="signal peptide" evidence="5">
    <location>
        <begin position="1"/>
        <end position="31"/>
    </location>
</feature>
<evidence type="ECO:0000313" key="7">
    <source>
        <dbReference type="EMBL" id="QHT59779.1"/>
    </source>
</evidence>
<keyword evidence="8" id="KW-1185">Reference proteome</keyword>
<evidence type="ECO:0000256" key="2">
    <source>
        <dbReference type="ARBA" id="ARBA00022729"/>
    </source>
</evidence>
<feature type="chain" id="PRO_5025376563" description="SLH domain-containing protein" evidence="5">
    <location>
        <begin position="32"/>
        <end position="1927"/>
    </location>
</feature>
<comment type="similarity">
    <text evidence="1">Belongs to the glycosyl hydrolase 30 family.</text>
</comment>
<dbReference type="KEGG" id="plyc:GXP70_07310"/>
<dbReference type="Pfam" id="PF00395">
    <property type="entry name" value="SLH"/>
    <property type="match status" value="3"/>
</dbReference>
<dbReference type="PANTHER" id="PTHR11069">
    <property type="entry name" value="GLUCOSYLCERAMIDASE"/>
    <property type="match status" value="1"/>
</dbReference>
<dbReference type="InterPro" id="IPR013783">
    <property type="entry name" value="Ig-like_fold"/>
</dbReference>
<dbReference type="RefSeq" id="WP_162355845.1">
    <property type="nucleotide sequence ID" value="NZ_CP048209.1"/>
</dbReference>
<dbReference type="GO" id="GO:0004348">
    <property type="term" value="F:glucosylceramidase activity"/>
    <property type="evidence" value="ECO:0007669"/>
    <property type="project" value="InterPro"/>
</dbReference>
<dbReference type="SUPFAM" id="SSF49344">
    <property type="entry name" value="CBD9-like"/>
    <property type="match status" value="2"/>
</dbReference>
<dbReference type="Pfam" id="PF09136">
    <property type="entry name" value="Glucodextran_B"/>
    <property type="match status" value="1"/>
</dbReference>
<dbReference type="EMBL" id="CP048209">
    <property type="protein sequence ID" value="QHT59779.1"/>
    <property type="molecule type" value="Genomic_DNA"/>
</dbReference>
<accession>A0A6C0FXT5</accession>
<feature type="compositionally biased region" description="Low complexity" evidence="4">
    <location>
        <begin position="1523"/>
        <end position="1533"/>
    </location>
</feature>
<dbReference type="GO" id="GO:0016020">
    <property type="term" value="C:membrane"/>
    <property type="evidence" value="ECO:0007669"/>
    <property type="project" value="GOC"/>
</dbReference>
<dbReference type="PROSITE" id="PS51272">
    <property type="entry name" value="SLH"/>
    <property type="match status" value="3"/>
</dbReference>
<dbReference type="SUPFAM" id="SSF51445">
    <property type="entry name" value="(Trans)glycosidases"/>
    <property type="match status" value="1"/>
</dbReference>
<dbReference type="GO" id="GO:0006665">
    <property type="term" value="P:sphingolipid metabolic process"/>
    <property type="evidence" value="ECO:0007669"/>
    <property type="project" value="InterPro"/>
</dbReference>
<keyword evidence="2 5" id="KW-0732">Signal</keyword>
<gene>
    <name evidence="7" type="ORF">GXP70_07310</name>
</gene>
<reference evidence="7 8" key="1">
    <citation type="submission" date="2020-01" db="EMBL/GenBank/DDBJ databases">
        <title>Paenibacillus sp. nov., isolated from tomato rhizosphere.</title>
        <authorList>
            <person name="Weon H.-Y."/>
            <person name="Lee S.A."/>
        </authorList>
    </citation>
    <scope>NUCLEOTIDE SEQUENCE [LARGE SCALE GENOMIC DNA]</scope>
    <source>
        <strain evidence="7 8">12200R-189</strain>
    </source>
</reference>
<dbReference type="InterPro" id="IPR017853">
    <property type="entry name" value="GH"/>
</dbReference>
<evidence type="ECO:0000256" key="3">
    <source>
        <dbReference type="ARBA" id="ARBA00022801"/>
    </source>
</evidence>
<proteinExistence type="inferred from homology"/>
<keyword evidence="3" id="KW-0378">Hydrolase</keyword>
<name>A0A6C0FXT5_9BACL</name>